<evidence type="ECO:0000259" key="1">
    <source>
        <dbReference type="Pfam" id="PF13391"/>
    </source>
</evidence>
<dbReference type="Pfam" id="PF13391">
    <property type="entry name" value="HNH_2"/>
    <property type="match status" value="1"/>
</dbReference>
<dbReference type="GO" id="GO:0004519">
    <property type="term" value="F:endonuclease activity"/>
    <property type="evidence" value="ECO:0007669"/>
    <property type="project" value="UniProtKB-KW"/>
</dbReference>
<protein>
    <submittedName>
        <fullName evidence="3">Restriction endonuclease</fullName>
    </submittedName>
</protein>
<feature type="domain" description="HNH nuclease" evidence="1">
    <location>
        <begin position="223"/>
        <end position="272"/>
    </location>
</feature>
<dbReference type="EMBL" id="ATBP01000035">
    <property type="protein sequence ID" value="ETR73867.1"/>
    <property type="molecule type" value="Genomic_DNA"/>
</dbReference>
<dbReference type="Pfam" id="PF20296">
    <property type="entry name" value="MTaX1"/>
    <property type="match status" value="1"/>
</dbReference>
<evidence type="ECO:0000259" key="2">
    <source>
        <dbReference type="Pfam" id="PF20296"/>
    </source>
</evidence>
<gene>
    <name evidence="3" type="ORF">OMM_06681</name>
</gene>
<keyword evidence="3" id="KW-0540">Nuclease</keyword>
<evidence type="ECO:0000313" key="3">
    <source>
        <dbReference type="EMBL" id="ETR73867.1"/>
    </source>
</evidence>
<organism evidence="3 4">
    <name type="scientific">Candidatus Magnetoglobus multicellularis str. Araruama</name>
    <dbReference type="NCBI Taxonomy" id="890399"/>
    <lineage>
        <taxon>Bacteria</taxon>
        <taxon>Pseudomonadati</taxon>
        <taxon>Thermodesulfobacteriota</taxon>
        <taxon>Desulfobacteria</taxon>
        <taxon>Desulfobacterales</taxon>
        <taxon>Desulfobacteraceae</taxon>
        <taxon>Candidatus Magnetoglobus</taxon>
    </lineage>
</organism>
<keyword evidence="3" id="KW-0255">Endonuclease</keyword>
<comment type="caution">
    <text evidence="3">The sequence shown here is derived from an EMBL/GenBank/DDBJ whole genome shotgun (WGS) entry which is preliminary data.</text>
</comment>
<evidence type="ECO:0000313" key="4">
    <source>
        <dbReference type="Proteomes" id="UP000189670"/>
    </source>
</evidence>
<reference evidence="4" key="1">
    <citation type="submission" date="2012-11" db="EMBL/GenBank/DDBJ databases">
        <authorList>
            <person name="Lucero-Rivera Y.E."/>
            <person name="Tovar-Ramirez D."/>
        </authorList>
    </citation>
    <scope>NUCLEOTIDE SEQUENCE [LARGE SCALE GENOMIC DNA]</scope>
    <source>
        <strain evidence="4">Araruama</strain>
    </source>
</reference>
<dbReference type="AlphaFoldDB" id="A0A1V1PG55"/>
<dbReference type="Proteomes" id="UP000189670">
    <property type="component" value="Unassembled WGS sequence"/>
</dbReference>
<keyword evidence="3" id="KW-0378">Hydrolase</keyword>
<proteinExistence type="predicted"/>
<feature type="domain" description="Methylase-associated X1" evidence="2">
    <location>
        <begin position="48"/>
        <end position="154"/>
    </location>
</feature>
<dbReference type="InterPro" id="IPR046894">
    <property type="entry name" value="MTaX1"/>
</dbReference>
<sequence>MPAVSPNEIVLELIEAIHQSGGVAAYISESVRTHPRKFNVNYMGNNYSLWVYIWTLTHGGRVSLPDEFRIQMTSVPSPLPMNTKGLTVLMGYHPDLKMFAGFDLEKHCSFTVGSPSVQINISALYDALQNGLSFVTKDNDEIAIGVRPDQFFVYCLNAATLHLYGAENNLKVILSKAAELQEIPQEDINNLAADRKQIVENISRYSRDANFRKLVMAAYDNRCAVTRMQLRLVDAAHILPVPSEESSDHITNGISLSPTFHRAYDNCLIYLDEKFIMKLNQKKAGELKSMNLDGGLKQFCSFLDKKIHLPVDVNQRPRIEYIKRANKYRRIPGYI</sequence>
<accession>A0A1V1PG55</accession>
<dbReference type="InterPro" id="IPR003615">
    <property type="entry name" value="HNH_nuc"/>
</dbReference>
<name>A0A1V1PG55_9BACT</name>